<dbReference type="InterPro" id="IPR040643">
    <property type="entry name" value="MLVIN_C"/>
</dbReference>
<evidence type="ECO:0000256" key="2">
    <source>
        <dbReference type="ARBA" id="ARBA00012180"/>
    </source>
</evidence>
<dbReference type="Proteomes" id="UP000269221">
    <property type="component" value="Unassembled WGS sequence"/>
</dbReference>
<dbReference type="Gene3D" id="3.30.70.270">
    <property type="match status" value="2"/>
</dbReference>
<dbReference type="Pfam" id="PF18697">
    <property type="entry name" value="MLVIN_C"/>
    <property type="match status" value="1"/>
</dbReference>
<dbReference type="PANTHER" id="PTHR33064">
    <property type="entry name" value="POL PROTEIN"/>
    <property type="match status" value="1"/>
</dbReference>
<dbReference type="InterPro" id="IPR051320">
    <property type="entry name" value="Viral_Replic_Matur_Polypro"/>
</dbReference>
<dbReference type="PANTHER" id="PTHR33064:SF36">
    <property type="entry name" value="CCHC-TYPE DOMAIN-CONTAINING PROTEIN"/>
    <property type="match status" value="1"/>
</dbReference>
<evidence type="ECO:0000259" key="8">
    <source>
        <dbReference type="PROSITE" id="PS50878"/>
    </source>
</evidence>
<evidence type="ECO:0000256" key="6">
    <source>
        <dbReference type="ARBA" id="ARBA00022759"/>
    </source>
</evidence>
<dbReference type="InterPro" id="IPR043128">
    <property type="entry name" value="Rev_trsase/Diguanyl_cyclase"/>
</dbReference>
<evidence type="ECO:0000256" key="3">
    <source>
        <dbReference type="ARBA" id="ARBA00022679"/>
    </source>
</evidence>
<accession>A0A3M0J4T5</accession>
<dbReference type="FunFam" id="3.30.70.270:FF:000020">
    <property type="entry name" value="Transposon Tf2-6 polyprotein-like Protein"/>
    <property type="match status" value="1"/>
</dbReference>
<keyword evidence="5" id="KW-0540">Nuclease</keyword>
<dbReference type="OrthoDB" id="8947436at2759"/>
<evidence type="ECO:0000313" key="10">
    <source>
        <dbReference type="Proteomes" id="UP000269221"/>
    </source>
</evidence>
<dbReference type="Gene3D" id="3.10.10.10">
    <property type="entry name" value="HIV Type 1 Reverse Transcriptase, subunit A, domain 1"/>
    <property type="match status" value="1"/>
</dbReference>
<dbReference type="PROSITE" id="PS50878">
    <property type="entry name" value="RT_POL"/>
    <property type="match status" value="1"/>
</dbReference>
<evidence type="ECO:0000313" key="9">
    <source>
        <dbReference type="EMBL" id="RMB96097.1"/>
    </source>
</evidence>
<keyword evidence="3" id="KW-0808">Transferase</keyword>
<protein>
    <recommendedName>
        <fullName evidence="2">ribonuclease H</fullName>
        <ecNumber evidence="2">3.1.26.4</ecNumber>
    </recommendedName>
</protein>
<name>A0A3M0J4T5_HIRRU</name>
<sequence>MRRGLTELIEQPASDSGGLLKECQSEFNTPILPVRKHDGSYRIVQDLRAVNKITEDLYPVVANPYTLLTCLTPELTWFTVLDLKDAFFCLPIHEDSQKIFAFEWENPKSGRKSQLTWSVLPQGFKNSPTLFGEQLAKDLESWEAPPEEGKLLQYVDDILIATRTKEACVAWTVSLLNFLGLQGYRVSKKKALVVKQKVIYLGYEISAGQRTLGQDRKEAICQTPRPQTVKELPTFLGMTGWCRLWIHSYGLLVKPLYALITNGNRNLQWTKEATQAFHQLKNALMSAPALGLPNEILQLLEAVQLPEQVAIMHIKAHQRVSSELEEGNELADREAKEAAKGEITIEGALIPDGPLEGVSLEGEERLTAYMIALSKQLKAIEKHVAGTRSRGLDGPVHDIQPGDYVYVKSLTERTLEPQWEGPFQVLLTTFTAVKIKEQSAWIHHSRVKKAPETLWKVTLGDNELKLKLTQA</sequence>
<dbReference type="GO" id="GO:0016779">
    <property type="term" value="F:nucleotidyltransferase activity"/>
    <property type="evidence" value="ECO:0007669"/>
    <property type="project" value="UniProtKB-KW"/>
</dbReference>
<gene>
    <name evidence="9" type="ORF">DUI87_27383</name>
</gene>
<comment type="caution">
    <text evidence="9">The sequence shown here is derived from an EMBL/GenBank/DDBJ whole genome shotgun (WGS) entry which is preliminary data.</text>
</comment>
<dbReference type="InterPro" id="IPR000477">
    <property type="entry name" value="RT_dom"/>
</dbReference>
<dbReference type="InterPro" id="IPR043502">
    <property type="entry name" value="DNA/RNA_pol_sf"/>
</dbReference>
<feature type="domain" description="Reverse transcriptase" evidence="8">
    <location>
        <begin position="15"/>
        <end position="205"/>
    </location>
</feature>
<comment type="similarity">
    <text evidence="1">Belongs to the beta type-B retroviral polymerase family. HERV class-II K(HML-2) pol subfamily.</text>
</comment>
<evidence type="ECO:0000256" key="5">
    <source>
        <dbReference type="ARBA" id="ARBA00022722"/>
    </source>
</evidence>
<evidence type="ECO:0000256" key="4">
    <source>
        <dbReference type="ARBA" id="ARBA00022695"/>
    </source>
</evidence>
<evidence type="ECO:0000256" key="7">
    <source>
        <dbReference type="ARBA" id="ARBA00022801"/>
    </source>
</evidence>
<dbReference type="Gene3D" id="2.30.30.850">
    <property type="match status" value="1"/>
</dbReference>
<keyword evidence="6" id="KW-0255">Endonuclease</keyword>
<keyword evidence="10" id="KW-1185">Reference proteome</keyword>
<dbReference type="EMBL" id="QRBI01000179">
    <property type="protein sequence ID" value="RMB96097.1"/>
    <property type="molecule type" value="Genomic_DNA"/>
</dbReference>
<keyword evidence="4" id="KW-0548">Nucleotidyltransferase</keyword>
<dbReference type="Pfam" id="PF00078">
    <property type="entry name" value="RVT_1"/>
    <property type="match status" value="1"/>
</dbReference>
<dbReference type="SUPFAM" id="SSF56672">
    <property type="entry name" value="DNA/RNA polymerases"/>
    <property type="match status" value="1"/>
</dbReference>
<proteinExistence type="inferred from homology"/>
<evidence type="ECO:0000256" key="1">
    <source>
        <dbReference type="ARBA" id="ARBA00010879"/>
    </source>
</evidence>
<organism evidence="9 10">
    <name type="scientific">Hirundo rustica rustica</name>
    <dbReference type="NCBI Taxonomy" id="333673"/>
    <lineage>
        <taxon>Eukaryota</taxon>
        <taxon>Metazoa</taxon>
        <taxon>Chordata</taxon>
        <taxon>Craniata</taxon>
        <taxon>Vertebrata</taxon>
        <taxon>Euteleostomi</taxon>
        <taxon>Archelosauria</taxon>
        <taxon>Archosauria</taxon>
        <taxon>Dinosauria</taxon>
        <taxon>Saurischia</taxon>
        <taxon>Theropoda</taxon>
        <taxon>Coelurosauria</taxon>
        <taxon>Aves</taxon>
        <taxon>Neognathae</taxon>
        <taxon>Neoaves</taxon>
        <taxon>Telluraves</taxon>
        <taxon>Australaves</taxon>
        <taxon>Passeriformes</taxon>
        <taxon>Sylvioidea</taxon>
        <taxon>Hirundinidae</taxon>
        <taxon>Hirundo</taxon>
    </lineage>
</organism>
<dbReference type="STRING" id="333673.A0A3M0J4T5"/>
<dbReference type="AlphaFoldDB" id="A0A3M0J4T5"/>
<keyword evidence="7" id="KW-0378">Hydrolase</keyword>
<reference evidence="9 10" key="1">
    <citation type="submission" date="2018-07" db="EMBL/GenBank/DDBJ databases">
        <title>A high quality draft genome assembly of the barn swallow (H. rustica rustica).</title>
        <authorList>
            <person name="Formenti G."/>
            <person name="Chiara M."/>
            <person name="Poveda L."/>
            <person name="Francoijs K.-J."/>
            <person name="Bonisoli-Alquati A."/>
            <person name="Canova L."/>
            <person name="Gianfranceschi L."/>
            <person name="Horner D.S."/>
            <person name="Saino N."/>
        </authorList>
    </citation>
    <scope>NUCLEOTIDE SEQUENCE [LARGE SCALE GENOMIC DNA]</scope>
    <source>
        <strain evidence="9">Chelidonia</strain>
        <tissue evidence="9">Blood</tissue>
    </source>
</reference>
<dbReference type="GO" id="GO:0004523">
    <property type="term" value="F:RNA-DNA hybrid ribonuclease activity"/>
    <property type="evidence" value="ECO:0007669"/>
    <property type="project" value="UniProtKB-EC"/>
</dbReference>
<dbReference type="EC" id="3.1.26.4" evidence="2"/>